<name>A0ABQ8FGS2_9FUNG</name>
<feature type="compositionally biased region" description="Basic and acidic residues" evidence="1">
    <location>
        <begin position="77"/>
        <end position="94"/>
    </location>
</feature>
<dbReference type="EMBL" id="JAFCIX010000116">
    <property type="protein sequence ID" value="KAH6598068.1"/>
    <property type="molecule type" value="Genomic_DNA"/>
</dbReference>
<dbReference type="Proteomes" id="UP001648503">
    <property type="component" value="Unassembled WGS sequence"/>
</dbReference>
<keyword evidence="3" id="KW-1185">Reference proteome</keyword>
<protein>
    <submittedName>
        <fullName evidence="2">Uncharacterized protein</fullName>
    </submittedName>
</protein>
<feature type="compositionally biased region" description="Low complexity" evidence="1">
    <location>
        <begin position="22"/>
        <end position="36"/>
    </location>
</feature>
<reference evidence="2 3" key="1">
    <citation type="submission" date="2021-02" db="EMBL/GenBank/DDBJ databases">
        <title>Variation within the Batrachochytrium salamandrivorans European outbreak.</title>
        <authorList>
            <person name="Kelly M."/>
            <person name="Pasmans F."/>
            <person name="Shea T.P."/>
            <person name="Munoz J.F."/>
            <person name="Carranza S."/>
            <person name="Cuomo C.A."/>
            <person name="Martel A."/>
        </authorList>
    </citation>
    <scope>NUCLEOTIDE SEQUENCE [LARGE SCALE GENOMIC DNA]</scope>
    <source>
        <strain evidence="2 3">AMFP18/2</strain>
    </source>
</reference>
<feature type="compositionally biased region" description="Polar residues" evidence="1">
    <location>
        <begin position="48"/>
        <end position="58"/>
    </location>
</feature>
<gene>
    <name evidence="2" type="ORF">BASA50_003951</name>
</gene>
<accession>A0ABQ8FGS2</accession>
<evidence type="ECO:0000313" key="2">
    <source>
        <dbReference type="EMBL" id="KAH6598068.1"/>
    </source>
</evidence>
<proteinExistence type="predicted"/>
<feature type="region of interest" description="Disordered" evidence="1">
    <location>
        <begin position="1"/>
        <end position="94"/>
    </location>
</feature>
<organism evidence="2 3">
    <name type="scientific">Batrachochytrium salamandrivorans</name>
    <dbReference type="NCBI Taxonomy" id="1357716"/>
    <lineage>
        <taxon>Eukaryota</taxon>
        <taxon>Fungi</taxon>
        <taxon>Fungi incertae sedis</taxon>
        <taxon>Chytridiomycota</taxon>
        <taxon>Chytridiomycota incertae sedis</taxon>
        <taxon>Chytridiomycetes</taxon>
        <taxon>Rhizophydiales</taxon>
        <taxon>Rhizophydiales incertae sedis</taxon>
        <taxon>Batrachochytrium</taxon>
    </lineage>
</organism>
<evidence type="ECO:0000256" key="1">
    <source>
        <dbReference type="SAM" id="MobiDB-lite"/>
    </source>
</evidence>
<comment type="caution">
    <text evidence="2">The sequence shown here is derived from an EMBL/GenBank/DDBJ whole genome shotgun (WGS) entry which is preliminary data.</text>
</comment>
<evidence type="ECO:0000313" key="3">
    <source>
        <dbReference type="Proteomes" id="UP001648503"/>
    </source>
</evidence>
<sequence>MIPGVRRAVIRANQQQHKKDQQPQQRHQQQQQQQQPVSWPASQARRYYSQSATPNEQDSNSDDFVSETDSLLHTTHPHQDNYSKDSGRRDDEPTWREHLAYTLDSSHLARW</sequence>